<feature type="domain" description="F-box" evidence="1">
    <location>
        <begin position="11"/>
        <end position="59"/>
    </location>
</feature>
<evidence type="ECO:0000313" key="5">
    <source>
        <dbReference type="Proteomes" id="UP001302367"/>
    </source>
</evidence>
<evidence type="ECO:0000259" key="1">
    <source>
        <dbReference type="PROSITE" id="PS50181"/>
    </source>
</evidence>
<dbReference type="AlphaFoldDB" id="A0A2G5I498"/>
<dbReference type="OrthoDB" id="3626166at2759"/>
<accession>A0A2G5I498</accession>
<reference evidence="3 5" key="2">
    <citation type="submission" date="2023-09" db="EMBL/GenBank/DDBJ databases">
        <title>Complete-Gapless Cercospora beticola genome.</title>
        <authorList>
            <person name="Wyatt N.A."/>
            <person name="Spanner R.E."/>
            <person name="Bolton M.D."/>
        </authorList>
    </citation>
    <scope>NUCLEOTIDE SEQUENCE [LARGE SCALE GENOMIC DNA]</scope>
    <source>
        <strain evidence="3">Cb09-40</strain>
    </source>
</reference>
<keyword evidence="5" id="KW-1185">Reference proteome</keyword>
<dbReference type="Proteomes" id="UP001302367">
    <property type="component" value="Chromosome 3"/>
</dbReference>
<protein>
    <recommendedName>
        <fullName evidence="1">F-box domain-containing protein</fullName>
    </recommendedName>
</protein>
<reference evidence="2 4" key="1">
    <citation type="submission" date="2015-10" db="EMBL/GenBank/DDBJ databases">
        <title>The cercosporin biosynthetic gene cluster was horizontally transferred to several fungal lineages and shown to be expanded in Cercospora beticola based on microsynteny with recipient genomes.</title>
        <authorList>
            <person name="De Jonge R."/>
            <person name="Ebert M.K."/>
            <person name="Suttle J.C."/>
            <person name="Jurick Ii W.M."/>
            <person name="Secor G.A."/>
            <person name="Thomma B.P."/>
            <person name="Van De Peer Y."/>
            <person name="Bolton M.D."/>
        </authorList>
    </citation>
    <scope>NUCLEOTIDE SEQUENCE [LARGE SCALE GENOMIC DNA]</scope>
    <source>
        <strain evidence="2 4">09-40</strain>
    </source>
</reference>
<evidence type="ECO:0000313" key="4">
    <source>
        <dbReference type="Proteomes" id="UP000230605"/>
    </source>
</evidence>
<gene>
    <name evidence="2" type="ORF">CB0940_02315</name>
    <name evidence="3" type="ORF">RHO25_004055</name>
</gene>
<dbReference type="EMBL" id="CP134186">
    <property type="protein sequence ID" value="WPA99438.1"/>
    <property type="molecule type" value="Genomic_DNA"/>
</dbReference>
<organism evidence="2 4">
    <name type="scientific">Cercospora beticola</name>
    <name type="common">Sugarbeet leaf spot fungus</name>
    <dbReference type="NCBI Taxonomy" id="122368"/>
    <lineage>
        <taxon>Eukaryota</taxon>
        <taxon>Fungi</taxon>
        <taxon>Dikarya</taxon>
        <taxon>Ascomycota</taxon>
        <taxon>Pezizomycotina</taxon>
        <taxon>Dothideomycetes</taxon>
        <taxon>Dothideomycetidae</taxon>
        <taxon>Mycosphaerellales</taxon>
        <taxon>Mycosphaerellaceae</taxon>
        <taxon>Cercospora</taxon>
    </lineage>
</organism>
<proteinExistence type="predicted"/>
<dbReference type="EMBL" id="LKMD01000101">
    <property type="protein sequence ID" value="PIA99627.1"/>
    <property type="molecule type" value="Genomic_DNA"/>
</dbReference>
<dbReference type="InterPro" id="IPR001810">
    <property type="entry name" value="F-box_dom"/>
</dbReference>
<evidence type="ECO:0000313" key="2">
    <source>
        <dbReference type="EMBL" id="PIA99627.1"/>
    </source>
</evidence>
<dbReference type="Proteomes" id="UP000230605">
    <property type="component" value="Chromosome 3"/>
</dbReference>
<name>A0A2G5I498_CERBT</name>
<dbReference type="PROSITE" id="PS50181">
    <property type="entry name" value="FBOX"/>
    <property type="match status" value="1"/>
</dbReference>
<sequence length="334" mass="37240">MASQNTTHPTPVSFLDLPLEMKTQVLSNLTAREVQAARGICTEIRDVIDATGSRVLIHNPMRARAEAKIDEELRALMGYPCPLSLRDYVFSFQKRRGIWKHPLKTGFPVKVASIQWAKLKMGEAETAVDQQTFDRIVNSLFLIACLFAHAHDETYYPELKALRANSNTGFAGLRALLMPNVSNIDEFYSSIDNLPFGFTLKDLAKFGLPLDRQELGASYTEIIEKRVFGPTTAIPCAPSPHLAIPRYALTKMVVFDERLGDIITGNPLPFIEPGICTVTQIGAILNVNSIPEPGNVFGFCLRTRKAHSLFVAALYGRVLAEWQKVAILEELYLF</sequence>
<evidence type="ECO:0000313" key="3">
    <source>
        <dbReference type="EMBL" id="WPA99438.1"/>
    </source>
</evidence>